<feature type="non-terminal residue" evidence="1">
    <location>
        <position position="37"/>
    </location>
</feature>
<sequence length="37" mass="4364">MDYQWDSEKADLNYKKHGIDFADAVGIFEDEWALTIK</sequence>
<dbReference type="InterPro" id="IPR007460">
    <property type="entry name" value="BrnT_toxin"/>
</dbReference>
<protein>
    <recommendedName>
        <fullName evidence="2">BrnT family toxin</fullName>
    </recommendedName>
</protein>
<proteinExistence type="predicted"/>
<accession>A0A0F9D233</accession>
<dbReference type="Gene3D" id="3.10.450.530">
    <property type="entry name" value="Ribonuclease toxin, BrnT, of type II toxin-antitoxin system"/>
    <property type="match status" value="1"/>
</dbReference>
<dbReference type="Pfam" id="PF04365">
    <property type="entry name" value="BrnT_toxin"/>
    <property type="match status" value="1"/>
</dbReference>
<name>A0A0F9D233_9ZZZZ</name>
<reference evidence="1" key="1">
    <citation type="journal article" date="2015" name="Nature">
        <title>Complex archaea that bridge the gap between prokaryotes and eukaryotes.</title>
        <authorList>
            <person name="Spang A."/>
            <person name="Saw J.H."/>
            <person name="Jorgensen S.L."/>
            <person name="Zaremba-Niedzwiedzka K."/>
            <person name="Martijn J."/>
            <person name="Lind A.E."/>
            <person name="van Eijk R."/>
            <person name="Schleper C."/>
            <person name="Guy L."/>
            <person name="Ettema T.J."/>
        </authorList>
    </citation>
    <scope>NUCLEOTIDE SEQUENCE</scope>
</reference>
<evidence type="ECO:0008006" key="2">
    <source>
        <dbReference type="Google" id="ProtNLM"/>
    </source>
</evidence>
<evidence type="ECO:0000313" key="1">
    <source>
        <dbReference type="EMBL" id="KKL47796.1"/>
    </source>
</evidence>
<dbReference type="EMBL" id="LAZR01033541">
    <property type="protein sequence ID" value="KKL47796.1"/>
    <property type="molecule type" value="Genomic_DNA"/>
</dbReference>
<comment type="caution">
    <text evidence="1">The sequence shown here is derived from an EMBL/GenBank/DDBJ whole genome shotgun (WGS) entry which is preliminary data.</text>
</comment>
<dbReference type="InterPro" id="IPR038573">
    <property type="entry name" value="BrnT_sf"/>
</dbReference>
<gene>
    <name evidence="1" type="ORF">LCGC14_2331980</name>
</gene>
<dbReference type="AlphaFoldDB" id="A0A0F9D233"/>
<organism evidence="1">
    <name type="scientific">marine sediment metagenome</name>
    <dbReference type="NCBI Taxonomy" id="412755"/>
    <lineage>
        <taxon>unclassified sequences</taxon>
        <taxon>metagenomes</taxon>
        <taxon>ecological metagenomes</taxon>
    </lineage>
</organism>